<dbReference type="GO" id="GO:0032993">
    <property type="term" value="C:protein-DNA complex"/>
    <property type="evidence" value="ECO:0007669"/>
    <property type="project" value="TreeGrafter"/>
</dbReference>
<dbReference type="FunFam" id="1.10.10.10:FF:000001">
    <property type="entry name" value="LysR family transcriptional regulator"/>
    <property type="match status" value="1"/>
</dbReference>
<dbReference type="Gene3D" id="1.10.10.10">
    <property type="entry name" value="Winged helix-like DNA-binding domain superfamily/Winged helix DNA-binding domain"/>
    <property type="match status" value="1"/>
</dbReference>
<dbReference type="Gene3D" id="3.40.190.290">
    <property type="match status" value="1"/>
</dbReference>
<proteinExistence type="inferred from homology"/>
<organism evidence="6 7">
    <name type="scientific">Sedimentibacter hydroxybenzoicus DSM 7310</name>
    <dbReference type="NCBI Taxonomy" id="1123245"/>
    <lineage>
        <taxon>Bacteria</taxon>
        <taxon>Bacillati</taxon>
        <taxon>Bacillota</taxon>
        <taxon>Tissierellia</taxon>
        <taxon>Sedimentibacter</taxon>
    </lineage>
</organism>
<dbReference type="GO" id="GO:0003677">
    <property type="term" value="F:DNA binding"/>
    <property type="evidence" value="ECO:0007669"/>
    <property type="project" value="UniProtKB-KW"/>
</dbReference>
<dbReference type="SUPFAM" id="SSF53850">
    <property type="entry name" value="Periplasmic binding protein-like II"/>
    <property type="match status" value="1"/>
</dbReference>
<comment type="similarity">
    <text evidence="1">Belongs to the LysR transcriptional regulatory family.</text>
</comment>
<name>A0A974BME4_SEDHY</name>
<reference evidence="6" key="1">
    <citation type="submission" date="2020-07" db="EMBL/GenBank/DDBJ databases">
        <title>Genomic analysis of a strain of Sedimentibacter Hydroxybenzoicus DSM7310.</title>
        <authorList>
            <person name="Ma S."/>
        </authorList>
    </citation>
    <scope>NUCLEOTIDE SEQUENCE</scope>
    <source>
        <strain evidence="6">DSM 7310</strain>
    </source>
</reference>
<dbReference type="InterPro" id="IPR000847">
    <property type="entry name" value="LysR_HTH_N"/>
</dbReference>
<evidence type="ECO:0000313" key="6">
    <source>
        <dbReference type="EMBL" id="NYB75843.1"/>
    </source>
</evidence>
<evidence type="ECO:0000259" key="5">
    <source>
        <dbReference type="PROSITE" id="PS50931"/>
    </source>
</evidence>
<feature type="domain" description="HTH lysR-type" evidence="5">
    <location>
        <begin position="1"/>
        <end position="58"/>
    </location>
</feature>
<keyword evidence="7" id="KW-1185">Reference proteome</keyword>
<dbReference type="CDD" id="cd05466">
    <property type="entry name" value="PBP2_LTTR_substrate"/>
    <property type="match status" value="1"/>
</dbReference>
<evidence type="ECO:0000256" key="1">
    <source>
        <dbReference type="ARBA" id="ARBA00009437"/>
    </source>
</evidence>
<dbReference type="RefSeq" id="WP_179239562.1">
    <property type="nucleotide sequence ID" value="NZ_JACBNQ010000030.1"/>
</dbReference>
<dbReference type="GO" id="GO:0003700">
    <property type="term" value="F:DNA-binding transcription factor activity"/>
    <property type="evidence" value="ECO:0007669"/>
    <property type="project" value="InterPro"/>
</dbReference>
<gene>
    <name evidence="6" type="ORF">HZF24_16970</name>
</gene>
<dbReference type="SUPFAM" id="SSF46785">
    <property type="entry name" value="Winged helix' DNA-binding domain"/>
    <property type="match status" value="1"/>
</dbReference>
<accession>A0A974BME4</accession>
<dbReference type="Pfam" id="PF03466">
    <property type="entry name" value="LysR_substrate"/>
    <property type="match status" value="1"/>
</dbReference>
<dbReference type="PANTHER" id="PTHR30346">
    <property type="entry name" value="TRANSCRIPTIONAL DUAL REGULATOR HCAR-RELATED"/>
    <property type="match status" value="1"/>
</dbReference>
<protein>
    <submittedName>
        <fullName evidence="6">LysR family transcriptional regulator</fullName>
    </submittedName>
</protein>
<evidence type="ECO:0000256" key="3">
    <source>
        <dbReference type="ARBA" id="ARBA00023125"/>
    </source>
</evidence>
<evidence type="ECO:0000313" key="7">
    <source>
        <dbReference type="Proteomes" id="UP000611629"/>
    </source>
</evidence>
<comment type="caution">
    <text evidence="6">The sequence shown here is derived from an EMBL/GenBank/DDBJ whole genome shotgun (WGS) entry which is preliminary data.</text>
</comment>
<sequence>MDTKDLNSFLQVCRDGSITKAAKALYITPQGLSKIIINLEQELNIPLFYRTANGLTLTEYGELLMERAKHIISELDEISNYFNNVQNITGQINLASAYGIIAAFSPKFLFDFRQKASNINLKWWEYSDFRAENAIWNGDADCGLIKGPINSEQFDSVLIASYNPMVLIPKAHRLFNKNKISLHDLRDEKIIIENSEFKIHHNFINACKKAGFSPTIVFETTELSLAHKLCQQGFGIAVTVDFAVEDMPIADINAIPFEGDGPKWEVYFVTKKHINKTPTVKFFESYIKEYVRTNIKDHYVSSN</sequence>
<dbReference type="EMBL" id="JACBNQ010000030">
    <property type="protein sequence ID" value="NYB75843.1"/>
    <property type="molecule type" value="Genomic_DNA"/>
</dbReference>
<dbReference type="InterPro" id="IPR036388">
    <property type="entry name" value="WH-like_DNA-bd_sf"/>
</dbReference>
<dbReference type="PANTHER" id="PTHR30346:SF28">
    <property type="entry name" value="HTH-TYPE TRANSCRIPTIONAL REGULATOR CYNR"/>
    <property type="match status" value="1"/>
</dbReference>
<keyword evidence="2" id="KW-0805">Transcription regulation</keyword>
<keyword evidence="3" id="KW-0238">DNA-binding</keyword>
<dbReference type="PROSITE" id="PS50931">
    <property type="entry name" value="HTH_LYSR"/>
    <property type="match status" value="1"/>
</dbReference>
<dbReference type="Proteomes" id="UP000611629">
    <property type="component" value="Unassembled WGS sequence"/>
</dbReference>
<dbReference type="InterPro" id="IPR005119">
    <property type="entry name" value="LysR_subst-bd"/>
</dbReference>
<dbReference type="InterPro" id="IPR036390">
    <property type="entry name" value="WH_DNA-bd_sf"/>
</dbReference>
<evidence type="ECO:0000256" key="4">
    <source>
        <dbReference type="ARBA" id="ARBA00023163"/>
    </source>
</evidence>
<dbReference type="Pfam" id="PF00126">
    <property type="entry name" value="HTH_1"/>
    <property type="match status" value="1"/>
</dbReference>
<evidence type="ECO:0000256" key="2">
    <source>
        <dbReference type="ARBA" id="ARBA00023015"/>
    </source>
</evidence>
<dbReference type="AlphaFoldDB" id="A0A974BME4"/>
<keyword evidence="4" id="KW-0804">Transcription</keyword>